<name>A0A5M9QGJ6_9HELI</name>
<keyword evidence="2" id="KW-0408">Iron</keyword>
<keyword evidence="2" id="KW-0479">Metal-binding</keyword>
<dbReference type="InterPro" id="IPR034505">
    <property type="entry name" value="Coproporphyrinogen-III_oxidase"/>
</dbReference>
<comment type="caution">
    <text evidence="4">The sequence shown here is derived from an EMBL/GenBank/DDBJ whole genome shotgun (WGS) entry which is preliminary data.</text>
</comment>
<dbReference type="InterPro" id="IPR007197">
    <property type="entry name" value="rSAM"/>
</dbReference>
<protein>
    <recommendedName>
        <fullName evidence="2">Heme chaperone HemW</fullName>
    </recommendedName>
</protein>
<comment type="similarity">
    <text evidence="1">Belongs to the anaerobic coproporphyrinogen-III oxidase family. HemW subfamily.</text>
</comment>
<keyword evidence="2" id="KW-0949">S-adenosyl-L-methionine</keyword>
<evidence type="ECO:0000313" key="5">
    <source>
        <dbReference type="Proteomes" id="UP000323707"/>
    </source>
</evidence>
<sequence length="401" mass="44559">MELCAMTLYIHIPFCASKCGYCAFSSYTGVDSSVQQAYVQALLLDITSTLDGYYHGSLEFSLLDSRELEQKSSIQDTRVLESKSLGSANFAQLDSIYIGGGTPSLLPSSAYALIFEQIARFCDMQSVQEITIEANPNSLQAQWCKDLASFGASRISFGVQSFNPRKLVFLEREHSGRDIYHALEAAQVFPHRSIDMMYGTPFDDEATLRADMQKACALDIDHLSAYSLMIEQGARFAHKYQSLATSTREQGDDLAMQAKLVRTITSECGFSQYEVSNFARPYKCLHNRKYWAGEEYLGCGVGAVGRVGQVRYKGAKDLRAYMQNPLAKECESLALSDLAFEAVFLGLRSEVGVDIAAVSAYINPNRLSILLEEKMCIVQGGRLIASDIFLADEITLWLMRE</sequence>
<keyword evidence="2" id="KW-0411">Iron-sulfur</keyword>
<dbReference type="InterPro" id="IPR058240">
    <property type="entry name" value="rSAM_sf"/>
</dbReference>
<comment type="function">
    <text evidence="2">Probably acts as a heme chaperone, transferring heme to an unknown acceptor. Binds one molecule of heme per monomer, possibly covalently. Binds 1 [4Fe-4S] cluster. The cluster is coordinated with 3 cysteines and an exchangeable S-adenosyl-L-methionine.</text>
</comment>
<dbReference type="GO" id="GO:0051539">
    <property type="term" value="F:4 iron, 4 sulfur cluster binding"/>
    <property type="evidence" value="ECO:0007669"/>
    <property type="project" value="UniProtKB-UniRule"/>
</dbReference>
<dbReference type="Proteomes" id="UP000323707">
    <property type="component" value="Unassembled WGS sequence"/>
</dbReference>
<dbReference type="EMBL" id="VXKE01000022">
    <property type="protein sequence ID" value="KAA8707331.1"/>
    <property type="molecule type" value="Genomic_DNA"/>
</dbReference>
<proteinExistence type="inferred from homology"/>
<accession>A0A5M9QGJ6</accession>
<dbReference type="Gene3D" id="3.30.750.200">
    <property type="match status" value="1"/>
</dbReference>
<comment type="subcellular location">
    <subcellularLocation>
        <location evidence="2">Cytoplasm</location>
    </subcellularLocation>
</comment>
<organism evidence="4 5">
    <name type="scientific">Helicobacter canis</name>
    <dbReference type="NCBI Taxonomy" id="29419"/>
    <lineage>
        <taxon>Bacteria</taxon>
        <taxon>Pseudomonadati</taxon>
        <taxon>Campylobacterota</taxon>
        <taxon>Epsilonproteobacteria</taxon>
        <taxon>Campylobacterales</taxon>
        <taxon>Helicobacteraceae</taxon>
        <taxon>Helicobacter</taxon>
    </lineage>
</organism>
<keyword evidence="2" id="KW-0143">Chaperone</keyword>
<dbReference type="SFLD" id="SFLDG01065">
    <property type="entry name" value="anaerobic_coproporphyrinogen-I"/>
    <property type="match status" value="1"/>
</dbReference>
<dbReference type="InterPro" id="IPR004559">
    <property type="entry name" value="HemW-like"/>
</dbReference>
<dbReference type="NCBIfam" id="TIGR00539">
    <property type="entry name" value="hemN_rel"/>
    <property type="match status" value="1"/>
</dbReference>
<reference evidence="4 5" key="1">
    <citation type="submission" date="2019-09" db="EMBL/GenBank/DDBJ databases">
        <title>Draft genome sequence of various Type strains from the CCUG.</title>
        <authorList>
            <person name="Pineiro-Iglesias B."/>
            <person name="Tunovic T."/>
            <person name="Unosson C."/>
            <person name="Inganas E."/>
            <person name="Ohlen M."/>
            <person name="Cardew S."/>
            <person name="Jensie-Markopoulos S."/>
            <person name="Salva-Serra F."/>
            <person name="Jaen-Luchoro D."/>
            <person name="Karlsson R."/>
            <person name="Svensson-Stadler L."/>
            <person name="Chun J."/>
            <person name="Moore E."/>
        </authorList>
    </citation>
    <scope>NUCLEOTIDE SEQUENCE [LARGE SCALE GENOMIC DNA]</scope>
    <source>
        <strain evidence="4 5">CCUG 32756T</strain>
    </source>
</reference>
<dbReference type="GO" id="GO:0046872">
    <property type="term" value="F:metal ion binding"/>
    <property type="evidence" value="ECO:0007669"/>
    <property type="project" value="UniProtKB-UniRule"/>
</dbReference>
<keyword evidence="2" id="KW-0349">Heme</keyword>
<dbReference type="SMART" id="SM00729">
    <property type="entry name" value="Elp3"/>
    <property type="match status" value="1"/>
</dbReference>
<feature type="domain" description="Elp3/MiaA/NifB-like radical SAM core" evidence="3">
    <location>
        <begin position="5"/>
        <end position="257"/>
    </location>
</feature>
<dbReference type="GO" id="GO:0004109">
    <property type="term" value="F:coproporphyrinogen oxidase activity"/>
    <property type="evidence" value="ECO:0007669"/>
    <property type="project" value="InterPro"/>
</dbReference>
<keyword evidence="2" id="KW-0963">Cytoplasm</keyword>
<dbReference type="SFLD" id="SFLDF00562">
    <property type="entry name" value="HemN-like__clustered_with_heat"/>
    <property type="match status" value="1"/>
</dbReference>
<dbReference type="PANTHER" id="PTHR13932:SF5">
    <property type="entry name" value="RADICAL S-ADENOSYL METHIONINE DOMAIN-CONTAINING PROTEIN 1, MITOCHONDRIAL"/>
    <property type="match status" value="1"/>
</dbReference>
<dbReference type="AlphaFoldDB" id="A0A5M9QGJ6"/>
<dbReference type="SUPFAM" id="SSF102114">
    <property type="entry name" value="Radical SAM enzymes"/>
    <property type="match status" value="2"/>
</dbReference>
<evidence type="ECO:0000256" key="2">
    <source>
        <dbReference type="RuleBase" id="RU364116"/>
    </source>
</evidence>
<evidence type="ECO:0000256" key="1">
    <source>
        <dbReference type="ARBA" id="ARBA00006100"/>
    </source>
</evidence>
<dbReference type="GO" id="GO:0006779">
    <property type="term" value="P:porphyrin-containing compound biosynthetic process"/>
    <property type="evidence" value="ECO:0007669"/>
    <property type="project" value="InterPro"/>
</dbReference>
<dbReference type="SFLD" id="SFLDS00029">
    <property type="entry name" value="Radical_SAM"/>
    <property type="match status" value="1"/>
</dbReference>
<keyword evidence="2" id="KW-0004">4Fe-4S</keyword>
<dbReference type="GO" id="GO:0005737">
    <property type="term" value="C:cytoplasm"/>
    <property type="evidence" value="ECO:0007669"/>
    <property type="project" value="UniProtKB-SubCell"/>
</dbReference>
<dbReference type="InterPro" id="IPR006638">
    <property type="entry name" value="Elp3/MiaA/NifB-like_rSAM"/>
</dbReference>
<dbReference type="Pfam" id="PF04055">
    <property type="entry name" value="Radical_SAM"/>
    <property type="match status" value="1"/>
</dbReference>
<gene>
    <name evidence="4" type="primary">hemW</name>
    <name evidence="4" type="ORF">F4V45_08600</name>
</gene>
<evidence type="ECO:0000259" key="3">
    <source>
        <dbReference type="SMART" id="SM00729"/>
    </source>
</evidence>
<evidence type="ECO:0000313" key="4">
    <source>
        <dbReference type="EMBL" id="KAA8707331.1"/>
    </source>
</evidence>
<dbReference type="PANTHER" id="PTHR13932">
    <property type="entry name" value="COPROPORPHYRINIGEN III OXIDASE"/>
    <property type="match status" value="1"/>
</dbReference>